<name>A0ABX1PCN5_9CYAN</name>
<evidence type="ECO:0000313" key="1">
    <source>
        <dbReference type="EMBL" id="NMG21316.1"/>
    </source>
</evidence>
<dbReference type="Pfam" id="PF13489">
    <property type="entry name" value="Methyltransf_23"/>
    <property type="match status" value="1"/>
</dbReference>
<sequence length="311" mass="35362">MIKIKTFSDALKRIWKSQDKWSSSVEIKQEEIQKEEIQSEISFAQQILTNSNMSSLLSTDIPPIIRTHLDQAQKLLNEVEKLVASNSHGDYFKSSTPRYLHYLAAAMTLPSQSKILDVGSAPGHVGIGLHLLGMDVVGVNLNEAWRSTYSSPEWLEKLGVIEHDIEKADLPYTQNSFDAVYFTEVLEHIAIRNPLEVLSDLRRVLKPDGLMVLSTPNICNISNIYALMNEVNIFWQPEIFYGGLDRHNREYTPKEVYNVVEKAGFTNIQMYGINSYCNWRYGTGDYAYKVVSALGDHHPLLRNTIILLAKK</sequence>
<reference evidence="1 2" key="1">
    <citation type="submission" date="2018-06" db="EMBL/GenBank/DDBJ databases">
        <title>Comparative genomics of Brasilonema spp. strains.</title>
        <authorList>
            <person name="Alvarenga D.O."/>
            <person name="Fiore M.F."/>
            <person name="Varani A.M."/>
        </authorList>
    </citation>
    <scope>NUCLEOTIDE SEQUENCE [LARGE SCALE GENOMIC DNA]</scope>
    <source>
        <strain evidence="1 2">SPC951</strain>
    </source>
</reference>
<proteinExistence type="predicted"/>
<evidence type="ECO:0000313" key="2">
    <source>
        <dbReference type="Proteomes" id="UP000718564"/>
    </source>
</evidence>
<keyword evidence="2" id="KW-1185">Reference proteome</keyword>
<dbReference type="PANTHER" id="PTHR43861">
    <property type="entry name" value="TRANS-ACONITATE 2-METHYLTRANSFERASE-RELATED"/>
    <property type="match status" value="1"/>
</dbReference>
<comment type="caution">
    <text evidence="1">The sequence shown here is derived from an EMBL/GenBank/DDBJ whole genome shotgun (WGS) entry which is preliminary data.</text>
</comment>
<dbReference type="Proteomes" id="UP000718564">
    <property type="component" value="Unassembled WGS sequence"/>
</dbReference>
<dbReference type="Gene3D" id="3.40.50.150">
    <property type="entry name" value="Vaccinia Virus protein VP39"/>
    <property type="match status" value="1"/>
</dbReference>
<dbReference type="EMBL" id="QMEB01000153">
    <property type="protein sequence ID" value="NMG21316.1"/>
    <property type="molecule type" value="Genomic_DNA"/>
</dbReference>
<dbReference type="PANTHER" id="PTHR43861:SF6">
    <property type="entry name" value="METHYLTRANSFERASE TYPE 11"/>
    <property type="match status" value="1"/>
</dbReference>
<dbReference type="RefSeq" id="WP_169156559.1">
    <property type="nucleotide sequence ID" value="NZ_CAWPJE010000146.1"/>
</dbReference>
<evidence type="ECO:0008006" key="3">
    <source>
        <dbReference type="Google" id="ProtNLM"/>
    </source>
</evidence>
<protein>
    <recommendedName>
        <fullName evidence="3">Methyltransferase type 11 domain-containing protein</fullName>
    </recommendedName>
</protein>
<dbReference type="CDD" id="cd02440">
    <property type="entry name" value="AdoMet_MTases"/>
    <property type="match status" value="1"/>
</dbReference>
<dbReference type="InterPro" id="IPR029063">
    <property type="entry name" value="SAM-dependent_MTases_sf"/>
</dbReference>
<accession>A0ABX1PCN5</accession>
<organism evidence="1 2">
    <name type="scientific">Brasilonema bromeliae SPC951</name>
    <dbReference type="NCBI Taxonomy" id="385972"/>
    <lineage>
        <taxon>Bacteria</taxon>
        <taxon>Bacillati</taxon>
        <taxon>Cyanobacteriota</taxon>
        <taxon>Cyanophyceae</taxon>
        <taxon>Nostocales</taxon>
        <taxon>Scytonemataceae</taxon>
        <taxon>Brasilonema</taxon>
        <taxon>Bromeliae group (in: Brasilonema)</taxon>
    </lineage>
</organism>
<dbReference type="SUPFAM" id="SSF53335">
    <property type="entry name" value="S-adenosyl-L-methionine-dependent methyltransferases"/>
    <property type="match status" value="1"/>
</dbReference>
<gene>
    <name evidence="1" type="ORF">DP116_18430</name>
</gene>